<organism evidence="1 2">
    <name type="scientific">Leptospira ellinghausenii</name>
    <dbReference type="NCBI Taxonomy" id="1917822"/>
    <lineage>
        <taxon>Bacteria</taxon>
        <taxon>Pseudomonadati</taxon>
        <taxon>Spirochaetota</taxon>
        <taxon>Spirochaetia</taxon>
        <taxon>Leptospirales</taxon>
        <taxon>Leptospiraceae</taxon>
        <taxon>Leptospira</taxon>
    </lineage>
</organism>
<feature type="non-terminal residue" evidence="1">
    <location>
        <position position="1"/>
    </location>
</feature>
<evidence type="ECO:0000313" key="1">
    <source>
        <dbReference type="EMBL" id="GBF44646.1"/>
    </source>
</evidence>
<name>A0A2P2DJ18_9LEPT</name>
<accession>A0A2P2DJ18</accession>
<protein>
    <submittedName>
        <fullName evidence="1">Uncharacterized protein</fullName>
    </submittedName>
</protein>
<sequence>NELGFPKLSDPESQRDVRDWHVACGSKANARRTICHRPSEA</sequence>
<dbReference type="EMBL" id="BFAZ01000022">
    <property type="protein sequence ID" value="GBF44646.1"/>
    <property type="molecule type" value="Genomic_DNA"/>
</dbReference>
<reference evidence="2" key="1">
    <citation type="journal article" date="2019" name="Microbiol. Immunol.">
        <title>Molecular and phenotypic characterization of Leptospira johnsonii sp. nov., Leptospira ellinghausenii sp. nov. and Leptospira ryugenii sp. nov. isolated from soil and water in Japan.</title>
        <authorList>
            <person name="Masuzawa T."/>
            <person name="Saito M."/>
            <person name="Nakao R."/>
            <person name="Nikaido Y."/>
            <person name="Matsumoto M."/>
            <person name="Ogawa M."/>
            <person name="Yokoyama M."/>
            <person name="Hidaka Y."/>
            <person name="Tomita J."/>
            <person name="Sakakibara K."/>
            <person name="Suzuki K."/>
            <person name="Yasuda S."/>
            <person name="Sato H."/>
            <person name="Yamaguchi M."/>
            <person name="Yoshida S.I."/>
            <person name="Koizumi N."/>
            <person name="Kawamura Y."/>
        </authorList>
    </citation>
    <scope>NUCLEOTIDE SEQUENCE [LARGE SCALE GENOMIC DNA]</scope>
    <source>
        <strain evidence="2">E18</strain>
    </source>
</reference>
<dbReference type="AlphaFoldDB" id="A0A2P2DJ18"/>
<proteinExistence type="predicted"/>
<dbReference type="Proteomes" id="UP000245206">
    <property type="component" value="Unassembled WGS sequence"/>
</dbReference>
<keyword evidence="2" id="KW-1185">Reference proteome</keyword>
<gene>
    <name evidence="1" type="ORF">LPTSP2_39500</name>
</gene>
<comment type="caution">
    <text evidence="1">The sequence shown here is derived from an EMBL/GenBank/DDBJ whole genome shotgun (WGS) entry which is preliminary data.</text>
</comment>
<evidence type="ECO:0000313" key="2">
    <source>
        <dbReference type="Proteomes" id="UP000245206"/>
    </source>
</evidence>